<dbReference type="InterPro" id="IPR029063">
    <property type="entry name" value="SAM-dependent_MTases_sf"/>
</dbReference>
<dbReference type="Proteomes" id="UP000239863">
    <property type="component" value="Unassembled WGS sequence"/>
</dbReference>
<evidence type="ECO:0000259" key="1">
    <source>
        <dbReference type="Pfam" id="PF01170"/>
    </source>
</evidence>
<organism evidence="2 3">
    <name type="scientific">Clostridium algidicarnis DSM 15099</name>
    <dbReference type="NCBI Taxonomy" id="1121295"/>
    <lineage>
        <taxon>Bacteria</taxon>
        <taxon>Bacillati</taxon>
        <taxon>Bacillota</taxon>
        <taxon>Clostridia</taxon>
        <taxon>Eubacteriales</taxon>
        <taxon>Clostridiaceae</taxon>
        <taxon>Clostridium</taxon>
    </lineage>
</organism>
<name>A0A2S6FXB2_9CLOT</name>
<accession>A0A2S6FXB2</accession>
<keyword evidence="2" id="KW-0808">Transferase</keyword>
<dbReference type="STRING" id="37659.GCA_000703125_01206"/>
<dbReference type="CDD" id="cd02440">
    <property type="entry name" value="AdoMet_MTases"/>
    <property type="match status" value="1"/>
</dbReference>
<protein>
    <submittedName>
        <fullName evidence="2">tRNA G10 N-methylase Trm11</fullName>
    </submittedName>
</protein>
<dbReference type="InterPro" id="IPR000241">
    <property type="entry name" value="RlmKL-like_Mtase"/>
</dbReference>
<proteinExistence type="predicted"/>
<dbReference type="EMBL" id="PTIS01000010">
    <property type="protein sequence ID" value="PPK48057.1"/>
    <property type="molecule type" value="Genomic_DNA"/>
</dbReference>
<dbReference type="PANTHER" id="PTHR14911:SF13">
    <property type="entry name" value="TRNA (GUANINE(6)-N2)-METHYLTRANSFERASE THUMP3"/>
    <property type="match status" value="1"/>
</dbReference>
<dbReference type="SUPFAM" id="SSF53335">
    <property type="entry name" value="S-adenosyl-L-methionine-dependent methyltransferases"/>
    <property type="match status" value="1"/>
</dbReference>
<dbReference type="AlphaFoldDB" id="A0A2S6FXB2"/>
<dbReference type="PANTHER" id="PTHR14911">
    <property type="entry name" value="THUMP DOMAIN-CONTAINING"/>
    <property type="match status" value="1"/>
</dbReference>
<keyword evidence="2" id="KW-0489">Methyltransferase</keyword>
<dbReference type="GO" id="GO:0030488">
    <property type="term" value="P:tRNA methylation"/>
    <property type="evidence" value="ECO:0007669"/>
    <property type="project" value="TreeGrafter"/>
</dbReference>
<reference evidence="2 3" key="1">
    <citation type="submission" date="2018-02" db="EMBL/GenBank/DDBJ databases">
        <title>Genomic Encyclopedia of Archaeal and Bacterial Type Strains, Phase II (KMG-II): from individual species to whole genera.</title>
        <authorList>
            <person name="Goeker M."/>
        </authorList>
    </citation>
    <scope>NUCLEOTIDE SEQUENCE [LARGE SCALE GENOMIC DNA]</scope>
    <source>
        <strain evidence="2 3">DSM 15099</strain>
    </source>
</reference>
<dbReference type="Pfam" id="PF01170">
    <property type="entry name" value="UPF0020"/>
    <property type="match status" value="1"/>
</dbReference>
<evidence type="ECO:0000313" key="3">
    <source>
        <dbReference type="Proteomes" id="UP000239863"/>
    </source>
</evidence>
<feature type="domain" description="Ribosomal RNA large subunit methyltransferase K/L-like methyltransferase" evidence="1">
    <location>
        <begin position="174"/>
        <end position="273"/>
    </location>
</feature>
<sequence>MTMSYMANIKDKTYFPKFKGLKLYNKDPLKLYFYTINFSKDEEALCKLEMKSLFKRSLKNKCFFSNHYVNPSRSPFIKQCLFVSFIGDSLDSIINQVVSDKLHYENFKVSYILGQDNQVGFHEKRKIENLVGLNILGEAEMNNPDVLLGISKIGARWIFGINEPNDNNWQLHNKKPYSYSNALNVRVSRAIVNIAVGNNLKTKVVDPCCGIGTVIVEALSLNIYIKGFEINPSIAYKAKKILEYFDYEDVITNANMTTIKDKFDVAIIDLPYGLFSPTTLEDQLTIINGSRKIADKIVILTFEDMDKHLLSSGFKIIEKCDISKGQFKRYLTICV</sequence>
<gene>
    <name evidence="2" type="ORF">BD821_11021</name>
</gene>
<dbReference type="GO" id="GO:0016423">
    <property type="term" value="F:tRNA (guanine) methyltransferase activity"/>
    <property type="evidence" value="ECO:0007669"/>
    <property type="project" value="TreeGrafter"/>
</dbReference>
<dbReference type="Gene3D" id="3.40.50.150">
    <property type="entry name" value="Vaccinia Virus protein VP39"/>
    <property type="match status" value="1"/>
</dbReference>
<evidence type="ECO:0000313" key="2">
    <source>
        <dbReference type="EMBL" id="PPK48057.1"/>
    </source>
</evidence>
<comment type="caution">
    <text evidence="2">The sequence shown here is derived from an EMBL/GenBank/DDBJ whole genome shotgun (WGS) entry which is preliminary data.</text>
</comment>